<sequence>MDNLFYKIPIVRSALRNWDFFIFKRNWRKQNKHNSTVAMNCFPLDCVKVGEATYGELHVLSYQPEQEFLSIGSYVSIAPNVHFILSGNHQTNTLFTYPLCSILSGNHSDRDTNSKGSIIVEDEVWIGYGAIILSGVTIGKGSIIAAGAIVVRDVPPYAIVGGNPARFIRYRMPEKVIPVVSDIFLKKFTEEEKKKNLDLFYTPIHSQEDAEILKMKLIYEDK</sequence>
<evidence type="ECO:0000256" key="1">
    <source>
        <dbReference type="ARBA" id="ARBA00007274"/>
    </source>
</evidence>
<dbReference type="PANTHER" id="PTHR43300:SF11">
    <property type="entry name" value="ACETYLTRANSFERASE RV3034C-RELATED"/>
    <property type="match status" value="1"/>
</dbReference>
<organism evidence="5 6">
    <name type="scientific">Parabacteroides distasonis</name>
    <dbReference type="NCBI Taxonomy" id="823"/>
    <lineage>
        <taxon>Bacteria</taxon>
        <taxon>Pseudomonadati</taxon>
        <taxon>Bacteroidota</taxon>
        <taxon>Bacteroidia</taxon>
        <taxon>Bacteroidales</taxon>
        <taxon>Tannerellaceae</taxon>
        <taxon>Parabacteroides</taxon>
    </lineage>
</organism>
<proteinExistence type="inferred from homology"/>
<dbReference type="InterPro" id="IPR050179">
    <property type="entry name" value="Trans_hexapeptide_repeat"/>
</dbReference>
<evidence type="ECO:0000256" key="4">
    <source>
        <dbReference type="ARBA" id="ARBA00023315"/>
    </source>
</evidence>
<evidence type="ECO:0000313" key="5">
    <source>
        <dbReference type="EMBL" id="MDB9140071.1"/>
    </source>
</evidence>
<dbReference type="PROSITE" id="PS00101">
    <property type="entry name" value="HEXAPEP_TRANSFERASES"/>
    <property type="match status" value="1"/>
</dbReference>
<comment type="similarity">
    <text evidence="1">Belongs to the transferase hexapeptide repeat family.</text>
</comment>
<keyword evidence="3" id="KW-0677">Repeat</keyword>
<dbReference type="InterPro" id="IPR018357">
    <property type="entry name" value="Hexapep_transf_CS"/>
</dbReference>
<reference evidence="5" key="1">
    <citation type="submission" date="2023-01" db="EMBL/GenBank/DDBJ databases">
        <title>Human gut microbiome strain richness.</title>
        <authorList>
            <person name="Chen-Liaw A."/>
        </authorList>
    </citation>
    <scope>NUCLEOTIDE SEQUENCE</scope>
    <source>
        <strain evidence="5">D35st1_E5_D35t1_190705</strain>
    </source>
</reference>
<accession>A0AAW6FA72</accession>
<dbReference type="CDD" id="cd03349">
    <property type="entry name" value="LbH_XAT"/>
    <property type="match status" value="1"/>
</dbReference>
<dbReference type="RefSeq" id="WP_195400801.1">
    <property type="nucleotide sequence ID" value="NZ_JADNEQ010000010.1"/>
</dbReference>
<evidence type="ECO:0000256" key="3">
    <source>
        <dbReference type="ARBA" id="ARBA00022737"/>
    </source>
</evidence>
<keyword evidence="4" id="KW-0012">Acyltransferase</keyword>
<dbReference type="Gene3D" id="2.160.10.10">
    <property type="entry name" value="Hexapeptide repeat proteins"/>
    <property type="match status" value="1"/>
</dbReference>
<evidence type="ECO:0000256" key="2">
    <source>
        <dbReference type="ARBA" id="ARBA00022679"/>
    </source>
</evidence>
<dbReference type="Proteomes" id="UP001211522">
    <property type="component" value="Unassembled WGS sequence"/>
</dbReference>
<dbReference type="GO" id="GO:0016746">
    <property type="term" value="F:acyltransferase activity"/>
    <property type="evidence" value="ECO:0007669"/>
    <property type="project" value="UniProtKB-KW"/>
</dbReference>
<evidence type="ECO:0000313" key="6">
    <source>
        <dbReference type="Proteomes" id="UP001211522"/>
    </source>
</evidence>
<keyword evidence="2" id="KW-0808">Transferase</keyword>
<dbReference type="InterPro" id="IPR011004">
    <property type="entry name" value="Trimer_LpxA-like_sf"/>
</dbReference>
<dbReference type="Pfam" id="PF00132">
    <property type="entry name" value="Hexapep"/>
    <property type="match status" value="1"/>
</dbReference>
<dbReference type="InterPro" id="IPR001451">
    <property type="entry name" value="Hexapep"/>
</dbReference>
<name>A0AAW6FA72_PARDI</name>
<dbReference type="EMBL" id="JAQMPX010000118">
    <property type="protein sequence ID" value="MDB9140071.1"/>
    <property type="molecule type" value="Genomic_DNA"/>
</dbReference>
<dbReference type="AlphaFoldDB" id="A0AAW6FA72"/>
<dbReference type="SUPFAM" id="SSF51161">
    <property type="entry name" value="Trimeric LpxA-like enzymes"/>
    <property type="match status" value="1"/>
</dbReference>
<dbReference type="PANTHER" id="PTHR43300">
    <property type="entry name" value="ACETYLTRANSFERASE"/>
    <property type="match status" value="1"/>
</dbReference>
<protein>
    <submittedName>
        <fullName evidence="5">CatB-related O-acetyltransferase</fullName>
    </submittedName>
</protein>
<gene>
    <name evidence="5" type="ORF">PN612_16405</name>
</gene>
<comment type="caution">
    <text evidence="5">The sequence shown here is derived from an EMBL/GenBank/DDBJ whole genome shotgun (WGS) entry which is preliminary data.</text>
</comment>